<sequence length="118" mass="13382">MDRVQKIQHKGKEILYANYEGIVGDDKMLEVLNEAERIILEDNTPHLQLVNFKDTFATTGYMAAAKKFGKKTKHLTSKSAILGITGVKVLLLRSYNFVSGDKLKDFKSEEEAKDYLVE</sequence>
<dbReference type="EMBL" id="CACVAQ010000138">
    <property type="protein sequence ID" value="CAA6807849.1"/>
    <property type="molecule type" value="Genomic_DNA"/>
</dbReference>
<evidence type="ECO:0000313" key="1">
    <source>
        <dbReference type="EMBL" id="CAA6807849.1"/>
    </source>
</evidence>
<organism evidence="1">
    <name type="scientific">uncultured Aureispira sp</name>
    <dbReference type="NCBI Taxonomy" id="1331704"/>
    <lineage>
        <taxon>Bacteria</taxon>
        <taxon>Pseudomonadati</taxon>
        <taxon>Bacteroidota</taxon>
        <taxon>Saprospiria</taxon>
        <taxon>Saprospirales</taxon>
        <taxon>Saprospiraceae</taxon>
        <taxon>Aureispira</taxon>
        <taxon>environmental samples</taxon>
    </lineage>
</organism>
<accession>A0A6S6SKI6</accession>
<name>A0A6S6SKI6_9BACT</name>
<gene>
    <name evidence="1" type="ORF">HELGO_WM13360</name>
</gene>
<dbReference type="AlphaFoldDB" id="A0A6S6SKI6"/>
<proteinExistence type="predicted"/>
<protein>
    <recommendedName>
        <fullName evidence="2">STAS/SEC14 domain-containing protein</fullName>
    </recommendedName>
</protein>
<reference evidence="1" key="1">
    <citation type="submission" date="2020-01" db="EMBL/GenBank/DDBJ databases">
        <authorList>
            <person name="Meier V. D."/>
            <person name="Meier V D."/>
        </authorList>
    </citation>
    <scope>NUCLEOTIDE SEQUENCE</scope>
    <source>
        <strain evidence="1">HLG_WM_MAG_10</strain>
    </source>
</reference>
<evidence type="ECO:0008006" key="2">
    <source>
        <dbReference type="Google" id="ProtNLM"/>
    </source>
</evidence>